<feature type="site" description="Participates in a stacking interaction with the thymidine ring of dTDP-4-oxo-6-deoxyglucose" evidence="9">
    <location>
        <position position="143"/>
    </location>
</feature>
<gene>
    <name evidence="10" type="ORF">E2A64_03255</name>
</gene>
<dbReference type="InterPro" id="IPR000888">
    <property type="entry name" value="RmlC-like"/>
</dbReference>
<dbReference type="OrthoDB" id="9800680at2"/>
<dbReference type="RefSeq" id="WP_133282989.1">
    <property type="nucleotide sequence ID" value="NZ_SMSI01000001.1"/>
</dbReference>
<dbReference type="EC" id="5.1.3.13" evidence="3"/>
<dbReference type="GO" id="GO:0000271">
    <property type="term" value="P:polysaccharide biosynthetic process"/>
    <property type="evidence" value="ECO:0007669"/>
    <property type="project" value="TreeGrafter"/>
</dbReference>
<evidence type="ECO:0000313" key="11">
    <source>
        <dbReference type="Proteomes" id="UP000295131"/>
    </source>
</evidence>
<dbReference type="CDD" id="cd00438">
    <property type="entry name" value="cupin_RmlC"/>
    <property type="match status" value="1"/>
</dbReference>
<comment type="caution">
    <text evidence="10">The sequence shown here is derived from an EMBL/GenBank/DDBJ whole genome shotgun (WGS) entry which is preliminary data.</text>
</comment>
<evidence type="ECO:0000256" key="5">
    <source>
        <dbReference type="ARBA" id="ARBA00029758"/>
    </source>
</evidence>
<reference evidence="10 11" key="1">
    <citation type="journal article" date="2013" name="Int. J. Syst. Evol. Microbiol.">
        <title>Hoeflea suaedae sp. nov., an endophytic bacterium isolated from the root of the halophyte Suaeda maritima.</title>
        <authorList>
            <person name="Chung E.J."/>
            <person name="Park J.A."/>
            <person name="Pramanik P."/>
            <person name="Bibi F."/>
            <person name="Jeon C.O."/>
            <person name="Chung Y.R."/>
        </authorList>
    </citation>
    <scope>NUCLEOTIDE SEQUENCE [LARGE SCALE GENOMIC DNA]</scope>
    <source>
        <strain evidence="10 11">YC6898</strain>
    </source>
</reference>
<evidence type="ECO:0000256" key="3">
    <source>
        <dbReference type="ARBA" id="ARBA00012098"/>
    </source>
</evidence>
<evidence type="ECO:0000256" key="8">
    <source>
        <dbReference type="PIRSR" id="PIRSR600888-1"/>
    </source>
</evidence>
<keyword evidence="11" id="KW-1185">Reference proteome</keyword>
<accession>A0A4V3A7C0</accession>
<dbReference type="Pfam" id="PF00908">
    <property type="entry name" value="dTDP_sugar_isom"/>
    <property type="match status" value="1"/>
</dbReference>
<name>A0A4V3A7C0_9HYPH</name>
<sequence>MSLDIVQLADGGADGPALVRRAPFRDGRGQFSRLFAREELAAEGLGFEIVHVNHSATIGKGTIRGFHYQKPPHGEIKLVSCIRGAVLDVAVDIRPGSPRRFRALSAELSAGNATAMLIPDGFAHGFQALTEEVELIYLHSAAYVADAADGYRFDDPAIGFDWPLQPANLSERDRNWPLTGERAR</sequence>
<organism evidence="10 11">
    <name type="scientific">Pseudohoeflea suaedae</name>
    <dbReference type="NCBI Taxonomy" id="877384"/>
    <lineage>
        <taxon>Bacteria</taxon>
        <taxon>Pseudomonadati</taxon>
        <taxon>Pseudomonadota</taxon>
        <taxon>Alphaproteobacteria</taxon>
        <taxon>Hyphomicrobiales</taxon>
        <taxon>Rhizobiaceae</taxon>
        <taxon>Pseudohoeflea</taxon>
    </lineage>
</organism>
<feature type="active site" description="Proton donor" evidence="8">
    <location>
        <position position="137"/>
    </location>
</feature>
<dbReference type="GO" id="GO:0008830">
    <property type="term" value="F:dTDP-4-dehydrorhamnose 3,5-epimerase activity"/>
    <property type="evidence" value="ECO:0007669"/>
    <property type="project" value="UniProtKB-EC"/>
</dbReference>
<dbReference type="GO" id="GO:0019305">
    <property type="term" value="P:dTDP-rhamnose biosynthetic process"/>
    <property type="evidence" value="ECO:0007669"/>
    <property type="project" value="TreeGrafter"/>
</dbReference>
<dbReference type="InterPro" id="IPR011051">
    <property type="entry name" value="RmlC_Cupin_sf"/>
</dbReference>
<dbReference type="AlphaFoldDB" id="A0A4V3A7C0"/>
<dbReference type="Gene3D" id="2.60.120.10">
    <property type="entry name" value="Jelly Rolls"/>
    <property type="match status" value="1"/>
</dbReference>
<proteinExistence type="predicted"/>
<dbReference type="EMBL" id="SMSI01000001">
    <property type="protein sequence ID" value="TDH38155.1"/>
    <property type="molecule type" value="Genomic_DNA"/>
</dbReference>
<dbReference type="SUPFAM" id="SSF51182">
    <property type="entry name" value="RmlC-like cupins"/>
    <property type="match status" value="1"/>
</dbReference>
<dbReference type="Proteomes" id="UP000295131">
    <property type="component" value="Unassembled WGS sequence"/>
</dbReference>
<dbReference type="InterPro" id="IPR014710">
    <property type="entry name" value="RmlC-like_jellyroll"/>
</dbReference>
<protein>
    <recommendedName>
        <fullName evidence="4">dTDP-4-dehydrorhamnose 3,5-epimerase</fullName>
        <ecNumber evidence="3">5.1.3.13</ecNumber>
    </recommendedName>
    <alternativeName>
        <fullName evidence="6">Thymidine diphospho-4-keto-rhamnose 3,5-epimerase</fullName>
    </alternativeName>
    <alternativeName>
        <fullName evidence="5">dTDP-4-keto-6-deoxyglucose 3,5-epimerase</fullName>
    </alternativeName>
    <alternativeName>
        <fullName evidence="7">dTDP-6-deoxy-D-xylo-4-hexulose 3,5-epimerase</fullName>
    </alternativeName>
</protein>
<feature type="active site" description="Proton acceptor" evidence="8">
    <location>
        <position position="67"/>
    </location>
</feature>
<evidence type="ECO:0000256" key="9">
    <source>
        <dbReference type="PIRSR" id="PIRSR600888-3"/>
    </source>
</evidence>
<evidence type="ECO:0000256" key="4">
    <source>
        <dbReference type="ARBA" id="ARBA00019595"/>
    </source>
</evidence>
<evidence type="ECO:0000256" key="2">
    <source>
        <dbReference type="ARBA" id="ARBA00001997"/>
    </source>
</evidence>
<evidence type="ECO:0000313" key="10">
    <source>
        <dbReference type="EMBL" id="TDH38155.1"/>
    </source>
</evidence>
<dbReference type="GO" id="GO:0005829">
    <property type="term" value="C:cytosol"/>
    <property type="evidence" value="ECO:0007669"/>
    <property type="project" value="TreeGrafter"/>
</dbReference>
<comment type="catalytic activity">
    <reaction evidence="1">
        <text>dTDP-4-dehydro-6-deoxy-alpha-D-glucose = dTDP-4-dehydro-beta-L-rhamnose</text>
        <dbReference type="Rhea" id="RHEA:16969"/>
        <dbReference type="ChEBI" id="CHEBI:57649"/>
        <dbReference type="ChEBI" id="CHEBI:62830"/>
        <dbReference type="EC" id="5.1.3.13"/>
    </reaction>
</comment>
<comment type="function">
    <text evidence="2">Catalyzes the epimerization of the C3' and C5'positions of dTDP-6-deoxy-D-xylo-4-hexulose, forming dTDP-6-deoxy-L-lyxo-4-hexulose.</text>
</comment>
<evidence type="ECO:0000256" key="6">
    <source>
        <dbReference type="ARBA" id="ARBA00031424"/>
    </source>
</evidence>
<dbReference type="PANTHER" id="PTHR21047">
    <property type="entry name" value="DTDP-6-DEOXY-D-GLUCOSE-3,5 EPIMERASE"/>
    <property type="match status" value="1"/>
</dbReference>
<dbReference type="PANTHER" id="PTHR21047:SF2">
    <property type="entry name" value="THYMIDINE DIPHOSPHO-4-KETO-RHAMNOSE 3,5-EPIMERASE"/>
    <property type="match status" value="1"/>
</dbReference>
<evidence type="ECO:0000256" key="1">
    <source>
        <dbReference type="ARBA" id="ARBA00001298"/>
    </source>
</evidence>
<evidence type="ECO:0000256" key="7">
    <source>
        <dbReference type="ARBA" id="ARBA00033311"/>
    </source>
</evidence>